<dbReference type="AlphaFoldDB" id="A0A1W1E930"/>
<reference evidence="2" key="1">
    <citation type="submission" date="2016-10" db="EMBL/GenBank/DDBJ databases">
        <authorList>
            <person name="de Groot N.N."/>
        </authorList>
    </citation>
    <scope>NUCLEOTIDE SEQUENCE</scope>
</reference>
<name>A0A1W1E930_9ZZZZ</name>
<evidence type="ECO:0000259" key="1">
    <source>
        <dbReference type="Pfam" id="PF11845"/>
    </source>
</evidence>
<dbReference type="InterPro" id="IPR021796">
    <property type="entry name" value="Tll0287-like_dom"/>
</dbReference>
<organism evidence="2">
    <name type="scientific">hydrothermal vent metagenome</name>
    <dbReference type="NCBI Taxonomy" id="652676"/>
    <lineage>
        <taxon>unclassified sequences</taxon>
        <taxon>metagenomes</taxon>
        <taxon>ecological metagenomes</taxon>
    </lineage>
</organism>
<dbReference type="Pfam" id="PF11845">
    <property type="entry name" value="Tll0287-like"/>
    <property type="match status" value="1"/>
</dbReference>
<accession>A0A1W1E930</accession>
<dbReference type="EMBL" id="FPIB01000016">
    <property type="protein sequence ID" value="SFV90428.1"/>
    <property type="molecule type" value="Genomic_DNA"/>
</dbReference>
<evidence type="ECO:0000313" key="2">
    <source>
        <dbReference type="EMBL" id="SFV90428.1"/>
    </source>
</evidence>
<sequence length="190" mass="20672">MKHLSLAASAILLSATALMAQPSKPMPVKKEGVGYIKMLGKALKTELKAHMKNDPSGLEALAFCSGSADAITKKVNAKLPDYAKVRRTALKVRNDKVNMPDETDVKVMKKFEEEIAAKKLTPKSIEVVKVGETTRIYKPLVTKKVCLKCHGSDLSPKIAEAIKSAYPNDKATGFKEGDLRGVIVAEIKKH</sequence>
<proteinExistence type="predicted"/>
<feature type="domain" description="Tll0287-like" evidence="1">
    <location>
        <begin position="50"/>
        <end position="185"/>
    </location>
</feature>
<protein>
    <submittedName>
        <fullName evidence="2">Cytochrome c family protein</fullName>
    </submittedName>
</protein>
<gene>
    <name evidence="2" type="ORF">MNB_SV-4-1322</name>
</gene>